<keyword evidence="1" id="KW-0732">Signal</keyword>
<proteinExistence type="predicted"/>
<evidence type="ECO:0000313" key="2">
    <source>
        <dbReference type="EMBL" id="JAC66698.1"/>
    </source>
</evidence>
<feature type="signal peptide" evidence="1">
    <location>
        <begin position="1"/>
        <end position="22"/>
    </location>
</feature>
<dbReference type="EMBL" id="GBEZ01019921">
    <property type="protein sequence ID" value="JAC66698.1"/>
    <property type="molecule type" value="Transcribed_RNA"/>
</dbReference>
<dbReference type="SUPFAM" id="SSF52266">
    <property type="entry name" value="SGNH hydrolase"/>
    <property type="match status" value="1"/>
</dbReference>
<feature type="chain" id="PRO_5001609379" evidence="1">
    <location>
        <begin position="23"/>
        <end position="101"/>
    </location>
</feature>
<protein>
    <submittedName>
        <fullName evidence="2">Uncharacterized protein</fullName>
    </submittedName>
</protein>
<reference evidence="2" key="1">
    <citation type="submission" date="2014-05" db="EMBL/GenBank/DDBJ databases">
        <title>The transcriptome of the halophilic microalga Tetraselmis sp. GSL018 isolated from the Great Salt Lake, Utah.</title>
        <authorList>
            <person name="Jinkerson R.E."/>
            <person name="D'Adamo S."/>
            <person name="Posewitz M.C."/>
        </authorList>
    </citation>
    <scope>NUCLEOTIDE SEQUENCE</scope>
    <source>
        <strain evidence="2">GSL018</strain>
    </source>
</reference>
<dbReference type="AlphaFoldDB" id="A0A061R404"/>
<sequence>MRFLGSAHLALAVSLLFQRVSGMCESSLSRYPVSEGEARKGRNWLWKHKKYAEKMFRAGYKVQLLFFGDSITEGLGGFRTVLRKYQQDYEAEAFGISGVFQ</sequence>
<gene>
    <name evidence="2" type="ORF">TSPGSL018_13002</name>
</gene>
<accession>A0A061R404</accession>
<dbReference type="Gene3D" id="3.40.50.1110">
    <property type="entry name" value="SGNH hydrolase"/>
    <property type="match status" value="1"/>
</dbReference>
<organism evidence="2">
    <name type="scientific">Tetraselmis sp. GSL018</name>
    <dbReference type="NCBI Taxonomy" id="582737"/>
    <lineage>
        <taxon>Eukaryota</taxon>
        <taxon>Viridiplantae</taxon>
        <taxon>Chlorophyta</taxon>
        <taxon>core chlorophytes</taxon>
        <taxon>Chlorodendrophyceae</taxon>
        <taxon>Chlorodendrales</taxon>
        <taxon>Chlorodendraceae</taxon>
        <taxon>Tetraselmis</taxon>
    </lineage>
</organism>
<name>A0A061R404_9CHLO</name>
<evidence type="ECO:0000256" key="1">
    <source>
        <dbReference type="SAM" id="SignalP"/>
    </source>
</evidence>
<dbReference type="InterPro" id="IPR036514">
    <property type="entry name" value="SGNH_hydro_sf"/>
</dbReference>